<protein>
    <submittedName>
        <fullName evidence="2">Uncharacterized protein</fullName>
    </submittedName>
</protein>
<proteinExistence type="predicted"/>
<name>A0A2Z7CSG8_9LAMI</name>
<dbReference type="Proteomes" id="UP000250235">
    <property type="component" value="Unassembled WGS sequence"/>
</dbReference>
<reference evidence="2 3" key="1">
    <citation type="journal article" date="2015" name="Proc. Natl. Acad. Sci. U.S.A.">
        <title>The resurrection genome of Boea hygrometrica: A blueprint for survival of dehydration.</title>
        <authorList>
            <person name="Xiao L."/>
            <person name="Yang G."/>
            <person name="Zhang L."/>
            <person name="Yang X."/>
            <person name="Zhao S."/>
            <person name="Ji Z."/>
            <person name="Zhou Q."/>
            <person name="Hu M."/>
            <person name="Wang Y."/>
            <person name="Chen M."/>
            <person name="Xu Y."/>
            <person name="Jin H."/>
            <person name="Xiao X."/>
            <person name="Hu G."/>
            <person name="Bao F."/>
            <person name="Hu Y."/>
            <person name="Wan P."/>
            <person name="Li L."/>
            <person name="Deng X."/>
            <person name="Kuang T."/>
            <person name="Xiang C."/>
            <person name="Zhu J.K."/>
            <person name="Oliver M.J."/>
            <person name="He Y."/>
        </authorList>
    </citation>
    <scope>NUCLEOTIDE SEQUENCE [LARGE SCALE GENOMIC DNA]</scope>
    <source>
        <strain evidence="3">cv. XS01</strain>
    </source>
</reference>
<sequence length="143" mass="16447">MPQTSEQKRNQTSKPTPNDQQKRLPVIGEAKRITTLGEMMSNSPVLDGQRWGQKTETVKRVPYLTSPDFNNVFYTPRMSFSSKLEKVDELSGDRQEAKQVFGRDEKEEEKKKVRFKLTEEPPADHVVLVYSPIRSGAICSKRF</sequence>
<accession>A0A2Z7CSG8</accession>
<feature type="compositionally biased region" description="Polar residues" evidence="1">
    <location>
        <begin position="1"/>
        <end position="19"/>
    </location>
</feature>
<feature type="region of interest" description="Disordered" evidence="1">
    <location>
        <begin position="1"/>
        <end position="26"/>
    </location>
</feature>
<evidence type="ECO:0000313" key="3">
    <source>
        <dbReference type="Proteomes" id="UP000250235"/>
    </source>
</evidence>
<dbReference type="AlphaFoldDB" id="A0A2Z7CSG8"/>
<evidence type="ECO:0000256" key="1">
    <source>
        <dbReference type="SAM" id="MobiDB-lite"/>
    </source>
</evidence>
<organism evidence="2 3">
    <name type="scientific">Dorcoceras hygrometricum</name>
    <dbReference type="NCBI Taxonomy" id="472368"/>
    <lineage>
        <taxon>Eukaryota</taxon>
        <taxon>Viridiplantae</taxon>
        <taxon>Streptophyta</taxon>
        <taxon>Embryophyta</taxon>
        <taxon>Tracheophyta</taxon>
        <taxon>Spermatophyta</taxon>
        <taxon>Magnoliopsida</taxon>
        <taxon>eudicotyledons</taxon>
        <taxon>Gunneridae</taxon>
        <taxon>Pentapetalae</taxon>
        <taxon>asterids</taxon>
        <taxon>lamiids</taxon>
        <taxon>Lamiales</taxon>
        <taxon>Gesneriaceae</taxon>
        <taxon>Didymocarpoideae</taxon>
        <taxon>Trichosporeae</taxon>
        <taxon>Loxocarpinae</taxon>
        <taxon>Dorcoceras</taxon>
    </lineage>
</organism>
<evidence type="ECO:0000313" key="2">
    <source>
        <dbReference type="EMBL" id="KZV47776.1"/>
    </source>
</evidence>
<gene>
    <name evidence="2" type="ORF">F511_42082</name>
</gene>
<dbReference type="EMBL" id="KQ994657">
    <property type="protein sequence ID" value="KZV47776.1"/>
    <property type="molecule type" value="Genomic_DNA"/>
</dbReference>
<keyword evidence="3" id="KW-1185">Reference proteome</keyword>